<accession>A0AAD6SGV5</accession>
<dbReference type="Pfam" id="PF12937">
    <property type="entry name" value="F-box-like"/>
    <property type="match status" value="1"/>
</dbReference>
<dbReference type="InterPro" id="IPR036047">
    <property type="entry name" value="F-box-like_dom_sf"/>
</dbReference>
<name>A0AAD6SGV5_9AGAR</name>
<keyword evidence="4" id="KW-1185">Reference proteome</keyword>
<comment type="caution">
    <text evidence="3">The sequence shown here is derived from an EMBL/GenBank/DDBJ whole genome shotgun (WGS) entry which is preliminary data.</text>
</comment>
<sequence>MTALYDSKRQCRVPLDGDSPDASPSSESKFNVQRACISSNAQTPVLATRRDALHRLPTELLVEIFQHFLDPAAHFNPRSNAPWLLSHVCRHWRSVALGSPRLWRRFVLPDDLQYFKPTIDLVAVQLERARNIPLSLHLSDVGLGQKILDLFLPVSARWEDAEVILDTSNRFFLTNFPVLWKLVLETIWDIPASAKMVDSLPALRHLELRTSLDRLPPLLFPWSQLTVCSLSGATAVNALRILSQLSAATEFSLAGSRRGMGTLVKAEAPITTLALTNSLSAATHILNHLTAPNLDTLTLEDFDFWDGSSDGTALSAMLARVPPFLERSSCLLRRITINCAIAGADLFCILESPYVQGIVHLDLNVRQMKVPGLWVTTVTSRLPNLGILILRECRQNLLSQLEEAVRSTPGRKSAIRRAPDLFDLGAPKEHSDLEVIISDVNKYNRSL</sequence>
<dbReference type="InterPro" id="IPR001810">
    <property type="entry name" value="F-box_dom"/>
</dbReference>
<dbReference type="SUPFAM" id="SSF81383">
    <property type="entry name" value="F-box domain"/>
    <property type="match status" value="1"/>
</dbReference>
<evidence type="ECO:0000256" key="1">
    <source>
        <dbReference type="SAM" id="MobiDB-lite"/>
    </source>
</evidence>
<proteinExistence type="predicted"/>
<gene>
    <name evidence="3" type="ORF">C8F04DRAFT_1129563</name>
</gene>
<organism evidence="3 4">
    <name type="scientific">Mycena alexandri</name>
    <dbReference type="NCBI Taxonomy" id="1745969"/>
    <lineage>
        <taxon>Eukaryota</taxon>
        <taxon>Fungi</taxon>
        <taxon>Dikarya</taxon>
        <taxon>Basidiomycota</taxon>
        <taxon>Agaricomycotina</taxon>
        <taxon>Agaricomycetes</taxon>
        <taxon>Agaricomycetidae</taxon>
        <taxon>Agaricales</taxon>
        <taxon>Marasmiineae</taxon>
        <taxon>Mycenaceae</taxon>
        <taxon>Mycena</taxon>
    </lineage>
</organism>
<dbReference type="AlphaFoldDB" id="A0AAD6SGV5"/>
<protein>
    <recommendedName>
        <fullName evidence="2">F-box domain-containing protein</fullName>
    </recommendedName>
</protein>
<feature type="region of interest" description="Disordered" evidence="1">
    <location>
        <begin position="1"/>
        <end position="27"/>
    </location>
</feature>
<dbReference type="EMBL" id="JARJCM010000158">
    <property type="protein sequence ID" value="KAJ7025197.1"/>
    <property type="molecule type" value="Genomic_DNA"/>
</dbReference>
<dbReference type="Proteomes" id="UP001218188">
    <property type="component" value="Unassembled WGS sequence"/>
</dbReference>
<evidence type="ECO:0000259" key="2">
    <source>
        <dbReference type="Pfam" id="PF12937"/>
    </source>
</evidence>
<evidence type="ECO:0000313" key="4">
    <source>
        <dbReference type="Proteomes" id="UP001218188"/>
    </source>
</evidence>
<dbReference type="Gene3D" id="1.20.1280.50">
    <property type="match status" value="1"/>
</dbReference>
<evidence type="ECO:0000313" key="3">
    <source>
        <dbReference type="EMBL" id="KAJ7025197.1"/>
    </source>
</evidence>
<reference evidence="3" key="1">
    <citation type="submission" date="2023-03" db="EMBL/GenBank/DDBJ databases">
        <title>Massive genome expansion in bonnet fungi (Mycena s.s.) driven by repeated elements and novel gene families across ecological guilds.</title>
        <authorList>
            <consortium name="Lawrence Berkeley National Laboratory"/>
            <person name="Harder C.B."/>
            <person name="Miyauchi S."/>
            <person name="Viragh M."/>
            <person name="Kuo A."/>
            <person name="Thoen E."/>
            <person name="Andreopoulos B."/>
            <person name="Lu D."/>
            <person name="Skrede I."/>
            <person name="Drula E."/>
            <person name="Henrissat B."/>
            <person name="Morin E."/>
            <person name="Kohler A."/>
            <person name="Barry K."/>
            <person name="LaButti K."/>
            <person name="Morin E."/>
            <person name="Salamov A."/>
            <person name="Lipzen A."/>
            <person name="Mereny Z."/>
            <person name="Hegedus B."/>
            <person name="Baldrian P."/>
            <person name="Stursova M."/>
            <person name="Weitz H."/>
            <person name="Taylor A."/>
            <person name="Grigoriev I.V."/>
            <person name="Nagy L.G."/>
            <person name="Martin F."/>
            <person name="Kauserud H."/>
        </authorList>
    </citation>
    <scope>NUCLEOTIDE SEQUENCE</scope>
    <source>
        <strain evidence="3">CBHHK200</strain>
    </source>
</reference>
<feature type="domain" description="F-box" evidence="2">
    <location>
        <begin position="54"/>
        <end position="108"/>
    </location>
</feature>